<comment type="caution">
    <text evidence="2">The sequence shown here is derived from an EMBL/GenBank/DDBJ whole genome shotgun (WGS) entry which is preliminary data.</text>
</comment>
<dbReference type="Proteomes" id="UP001222027">
    <property type="component" value="Unassembled WGS sequence"/>
</dbReference>
<proteinExistence type="predicted"/>
<feature type="compositionally biased region" description="Basic and acidic residues" evidence="1">
    <location>
        <begin position="62"/>
        <end position="76"/>
    </location>
</feature>
<evidence type="ECO:0000313" key="3">
    <source>
        <dbReference type="Proteomes" id="UP001222027"/>
    </source>
</evidence>
<organism evidence="2 3">
    <name type="scientific">Ensete ventricosum</name>
    <name type="common">Abyssinian banana</name>
    <name type="synonym">Musa ensete</name>
    <dbReference type="NCBI Taxonomy" id="4639"/>
    <lineage>
        <taxon>Eukaryota</taxon>
        <taxon>Viridiplantae</taxon>
        <taxon>Streptophyta</taxon>
        <taxon>Embryophyta</taxon>
        <taxon>Tracheophyta</taxon>
        <taxon>Spermatophyta</taxon>
        <taxon>Magnoliopsida</taxon>
        <taxon>Liliopsida</taxon>
        <taxon>Zingiberales</taxon>
        <taxon>Musaceae</taxon>
        <taxon>Ensete</taxon>
    </lineage>
</organism>
<keyword evidence="3" id="KW-1185">Reference proteome</keyword>
<protein>
    <submittedName>
        <fullName evidence="2">Uncharacterized protein</fullName>
    </submittedName>
</protein>
<dbReference type="AlphaFoldDB" id="A0AAV8R365"/>
<name>A0AAV8R365_ENSVE</name>
<gene>
    <name evidence="2" type="ORF">OPV22_014399</name>
</gene>
<reference evidence="2 3" key="1">
    <citation type="submission" date="2022-12" db="EMBL/GenBank/DDBJ databases">
        <title>Chromosome-scale assembly of the Ensete ventricosum genome.</title>
        <authorList>
            <person name="Dussert Y."/>
            <person name="Stocks J."/>
            <person name="Wendawek A."/>
            <person name="Woldeyes F."/>
            <person name="Nichols R.A."/>
            <person name="Borrell J.S."/>
        </authorList>
    </citation>
    <scope>NUCLEOTIDE SEQUENCE [LARGE SCALE GENOMIC DNA]</scope>
    <source>
        <strain evidence="3">cv. Maze</strain>
        <tissue evidence="2">Seeds</tissue>
    </source>
</reference>
<evidence type="ECO:0000313" key="2">
    <source>
        <dbReference type="EMBL" id="KAJ8492678.1"/>
    </source>
</evidence>
<accession>A0AAV8R365</accession>
<sequence>MPPRSCTRSDIGGKKTTYLILSIGNGRPSWLVSAKRDPEKTATAPSKSRWAPQWRQGAASRLGEEPSRGRRARQDEAEVEDATMDGRFARPFDLDPKEEDSPTLNPVSFALLLGRPAFQLCFVSSICGNQWAPEITKDSSIMVAEELEKTR</sequence>
<dbReference type="EMBL" id="JAQQAF010000004">
    <property type="protein sequence ID" value="KAJ8492678.1"/>
    <property type="molecule type" value="Genomic_DNA"/>
</dbReference>
<evidence type="ECO:0000256" key="1">
    <source>
        <dbReference type="SAM" id="MobiDB-lite"/>
    </source>
</evidence>
<feature type="region of interest" description="Disordered" evidence="1">
    <location>
        <begin position="29"/>
        <end position="101"/>
    </location>
</feature>